<dbReference type="EMBL" id="JACIEN010000003">
    <property type="protein sequence ID" value="MBB4017694.1"/>
    <property type="molecule type" value="Genomic_DNA"/>
</dbReference>
<reference evidence="2 3" key="1">
    <citation type="submission" date="2020-08" db="EMBL/GenBank/DDBJ databases">
        <title>Genomic Encyclopedia of Type Strains, Phase IV (KMG-IV): sequencing the most valuable type-strain genomes for metagenomic binning, comparative biology and taxonomic classification.</title>
        <authorList>
            <person name="Goeker M."/>
        </authorList>
    </citation>
    <scope>NUCLEOTIDE SEQUENCE [LARGE SCALE GENOMIC DNA]</scope>
    <source>
        <strain evidence="2 3">DSM 103737</strain>
    </source>
</reference>
<dbReference type="Proteomes" id="UP000577362">
    <property type="component" value="Unassembled WGS sequence"/>
</dbReference>
<organism evidence="2 3">
    <name type="scientific">Chelatococcus caeni</name>
    <dbReference type="NCBI Taxonomy" id="1348468"/>
    <lineage>
        <taxon>Bacteria</taxon>
        <taxon>Pseudomonadati</taxon>
        <taxon>Pseudomonadota</taxon>
        <taxon>Alphaproteobacteria</taxon>
        <taxon>Hyphomicrobiales</taxon>
        <taxon>Chelatococcaceae</taxon>
        <taxon>Chelatococcus</taxon>
    </lineage>
</organism>
<name>A0A840BXA2_9HYPH</name>
<keyword evidence="2" id="KW-0238">DNA-binding</keyword>
<dbReference type="Gene3D" id="1.10.3990.20">
    <property type="entry name" value="protein bp1543"/>
    <property type="match status" value="1"/>
</dbReference>
<dbReference type="RefSeq" id="WP_019400031.1">
    <property type="nucleotide sequence ID" value="NZ_JACIEN010000003.1"/>
</dbReference>
<evidence type="ECO:0000313" key="3">
    <source>
        <dbReference type="Proteomes" id="UP000577362"/>
    </source>
</evidence>
<evidence type="ECO:0000313" key="2">
    <source>
        <dbReference type="EMBL" id="MBB4017694.1"/>
    </source>
</evidence>
<keyword evidence="3" id="KW-1185">Reference proteome</keyword>
<dbReference type="Pfam" id="PF13467">
    <property type="entry name" value="RHH_4"/>
    <property type="match status" value="1"/>
</dbReference>
<dbReference type="AlphaFoldDB" id="A0A840BXA2"/>
<comment type="caution">
    <text evidence="2">The sequence shown here is derived from an EMBL/GenBank/DDBJ whole genome shotgun (WGS) entry which is preliminary data.</text>
</comment>
<proteinExistence type="predicted"/>
<dbReference type="InterPro" id="IPR038268">
    <property type="entry name" value="RHH_sf"/>
</dbReference>
<feature type="domain" description="Ribbon-helix-helix" evidence="1">
    <location>
        <begin position="17"/>
        <end position="83"/>
    </location>
</feature>
<evidence type="ECO:0000259" key="1">
    <source>
        <dbReference type="Pfam" id="PF13467"/>
    </source>
</evidence>
<dbReference type="GO" id="GO:0003677">
    <property type="term" value="F:DNA binding"/>
    <property type="evidence" value="ECO:0007669"/>
    <property type="project" value="UniProtKB-KW"/>
</dbReference>
<gene>
    <name evidence="2" type="ORF">GGR16_002728</name>
</gene>
<dbReference type="InterPro" id="IPR027373">
    <property type="entry name" value="RHH_dom"/>
</dbReference>
<protein>
    <submittedName>
        <fullName evidence="2">Putative DNA-binding ribbon-helix-helix protein</fullName>
    </submittedName>
</protein>
<accession>A0A840BXA2</accession>
<sequence>MCKLFVSADPQLWETRLRSIRLNGFSTSVRLENLYWRVLEEIAGRDGMSVAQLLGRLYEELLEARGEVENFASFLRVCCGRYLMLQLAGEVPRDPGQPIAGLDADAILTREARRLGGEPRRFMPAA</sequence>